<proteinExistence type="inferred from homology"/>
<sequence>MTAVAAPLRPGIPRLLLFGSGDFAFNLYWQSVTLYLLFFYTDTLGLPPATAGLVYMAGAIWDGVADLIVGIAAERSRRGYRRFVVLGAVPLGLSFPLLYLLPPFNGAPLVALSIGAQLAFRTLYAVTNVPYAAWSTRVSDDSRDRTLIAGFRLLFGAAAAAVVALGTPWLLARTGAGGHALVAALFAAVATPLLLIVGVATRQATRIAPAINQASVTCNLAALARNRAFVTLGIAMTAAAIAGAILNQSVLYYFRHVAGDPAGGPATFAAMAAAGVLAVPVWTAITVRIGARAAWVVAATLGLVALAIFAVSGPQAIWLARPFLIAMQVVLTGLGLAGWAMLPNTVDYGEARGGLRVEATAFGVSALLQKLALAAAAMLLGGVYTLLGYDGSVAPDAAAREGIRWLMIAAPAAGLVLSIAAMLANPLPRGRHAAIIEELAAGRPA</sequence>
<feature type="transmembrane region" description="Helical" evidence="2">
    <location>
        <begin position="294"/>
        <end position="317"/>
    </location>
</feature>
<evidence type="ECO:0000313" key="4">
    <source>
        <dbReference type="Proteomes" id="UP001058533"/>
    </source>
</evidence>
<dbReference type="Proteomes" id="UP001058533">
    <property type="component" value="Chromosome"/>
</dbReference>
<dbReference type="Pfam" id="PF13347">
    <property type="entry name" value="MFS_2"/>
    <property type="match status" value="1"/>
</dbReference>
<feature type="transmembrane region" description="Helical" evidence="2">
    <location>
        <begin position="147"/>
        <end position="171"/>
    </location>
</feature>
<evidence type="ECO:0000256" key="1">
    <source>
        <dbReference type="ARBA" id="ARBA00009617"/>
    </source>
</evidence>
<feature type="transmembrane region" description="Helical" evidence="2">
    <location>
        <begin position="52"/>
        <end position="71"/>
    </location>
</feature>
<dbReference type="PANTHER" id="PTHR11328:SF24">
    <property type="entry name" value="MAJOR FACILITATOR SUPERFAMILY (MFS) PROFILE DOMAIN-CONTAINING PROTEIN"/>
    <property type="match status" value="1"/>
</dbReference>
<organism evidence="3 4">
    <name type="scientific">Sphingomonas qomolangmaensis</name>
    <dbReference type="NCBI Taxonomy" id="2918765"/>
    <lineage>
        <taxon>Bacteria</taxon>
        <taxon>Pseudomonadati</taxon>
        <taxon>Pseudomonadota</taxon>
        <taxon>Alphaproteobacteria</taxon>
        <taxon>Sphingomonadales</taxon>
        <taxon>Sphingomonadaceae</taxon>
        <taxon>Sphingomonas</taxon>
    </lineage>
</organism>
<feature type="transmembrane region" description="Helical" evidence="2">
    <location>
        <begin position="266"/>
        <end position="287"/>
    </location>
</feature>
<dbReference type="RefSeq" id="WP_256507204.1">
    <property type="nucleotide sequence ID" value="NZ_CP101740.1"/>
</dbReference>
<feature type="transmembrane region" description="Helical" evidence="2">
    <location>
        <begin position="15"/>
        <end position="40"/>
    </location>
</feature>
<dbReference type="PANTHER" id="PTHR11328">
    <property type="entry name" value="MAJOR FACILITATOR SUPERFAMILY DOMAIN-CONTAINING PROTEIN"/>
    <property type="match status" value="1"/>
</dbReference>
<gene>
    <name evidence="3" type="ORF">NMP03_03780</name>
</gene>
<keyword evidence="2" id="KW-0472">Membrane</keyword>
<keyword evidence="4" id="KW-1185">Reference proteome</keyword>
<reference evidence="3" key="1">
    <citation type="submission" date="2022-07" db="EMBL/GenBank/DDBJ databases">
        <title>Sphingomonas sp. nov., a novel bacterium isolated from the north slope of the Mount Everest.</title>
        <authorList>
            <person name="Cui X."/>
            <person name="Liu Y."/>
        </authorList>
    </citation>
    <scope>NUCLEOTIDE SEQUENCE</scope>
    <source>
        <strain evidence="3">S5-59</strain>
    </source>
</reference>
<comment type="similarity">
    <text evidence="1">Belongs to the sodium:galactoside symporter (TC 2.A.2) family.</text>
</comment>
<feature type="transmembrane region" description="Helical" evidence="2">
    <location>
        <begin position="362"/>
        <end position="383"/>
    </location>
</feature>
<protein>
    <submittedName>
        <fullName evidence="3">MFS transporter</fullName>
    </submittedName>
</protein>
<keyword evidence="2" id="KW-0812">Transmembrane</keyword>
<dbReference type="Gene3D" id="1.20.1250.20">
    <property type="entry name" value="MFS general substrate transporter like domains"/>
    <property type="match status" value="2"/>
</dbReference>
<name>A0ABY5LBG4_9SPHN</name>
<feature type="transmembrane region" description="Helical" evidence="2">
    <location>
        <begin position="403"/>
        <end position="424"/>
    </location>
</feature>
<evidence type="ECO:0000256" key="2">
    <source>
        <dbReference type="SAM" id="Phobius"/>
    </source>
</evidence>
<feature type="transmembrane region" description="Helical" evidence="2">
    <location>
        <begin position="229"/>
        <end position="254"/>
    </location>
</feature>
<feature type="transmembrane region" description="Helical" evidence="2">
    <location>
        <begin position="177"/>
        <end position="200"/>
    </location>
</feature>
<evidence type="ECO:0000313" key="3">
    <source>
        <dbReference type="EMBL" id="UUL83363.1"/>
    </source>
</evidence>
<dbReference type="InterPro" id="IPR039672">
    <property type="entry name" value="MFS_2"/>
</dbReference>
<feature type="transmembrane region" description="Helical" evidence="2">
    <location>
        <begin position="323"/>
        <end position="342"/>
    </location>
</feature>
<keyword evidence="2" id="KW-1133">Transmembrane helix</keyword>
<dbReference type="InterPro" id="IPR036259">
    <property type="entry name" value="MFS_trans_sf"/>
</dbReference>
<feature type="transmembrane region" description="Helical" evidence="2">
    <location>
        <begin position="107"/>
        <end position="126"/>
    </location>
</feature>
<dbReference type="SUPFAM" id="SSF103473">
    <property type="entry name" value="MFS general substrate transporter"/>
    <property type="match status" value="1"/>
</dbReference>
<feature type="transmembrane region" description="Helical" evidence="2">
    <location>
        <begin position="83"/>
        <end position="101"/>
    </location>
</feature>
<accession>A0ABY5LBG4</accession>
<dbReference type="EMBL" id="CP101740">
    <property type="protein sequence ID" value="UUL83363.1"/>
    <property type="molecule type" value="Genomic_DNA"/>
</dbReference>